<evidence type="ECO:0000256" key="1">
    <source>
        <dbReference type="SAM" id="MobiDB-lite"/>
    </source>
</evidence>
<keyword evidence="3" id="KW-1185">Reference proteome</keyword>
<feature type="compositionally biased region" description="Basic residues" evidence="1">
    <location>
        <begin position="77"/>
        <end position="89"/>
    </location>
</feature>
<evidence type="ECO:0000313" key="3">
    <source>
        <dbReference type="Proteomes" id="UP000245674"/>
    </source>
</evidence>
<gene>
    <name evidence="2" type="ORF">B0H03_11858</name>
</gene>
<comment type="caution">
    <text evidence="2">The sequence shown here is derived from an EMBL/GenBank/DDBJ whole genome shotgun (WGS) entry which is preliminary data.</text>
</comment>
<dbReference type="Proteomes" id="UP000245674">
    <property type="component" value="Unassembled WGS sequence"/>
</dbReference>
<feature type="region of interest" description="Disordered" evidence="1">
    <location>
        <begin position="77"/>
        <end position="109"/>
    </location>
</feature>
<name>A0ABX5LA42_9MICO</name>
<organism evidence="2 3">
    <name type="scientific">Rathayibacter iranicus NCPPB 2253 = VKM Ac-1602</name>
    <dbReference type="NCBI Taxonomy" id="1328868"/>
    <lineage>
        <taxon>Bacteria</taxon>
        <taxon>Bacillati</taxon>
        <taxon>Actinomycetota</taxon>
        <taxon>Actinomycetes</taxon>
        <taxon>Micrococcales</taxon>
        <taxon>Microbacteriaceae</taxon>
        <taxon>Rathayibacter</taxon>
    </lineage>
</organism>
<sequence>MKRSTLAEMLGATTVSVSRERLLDRGLIDANKHGHLSFAVPGFSEFVIDQAENDQRLRSSQARPMIRAFATEVRTAVSRRKAARRRSQPRLRTAAITQEPRLSSPRTPP</sequence>
<evidence type="ECO:0000313" key="2">
    <source>
        <dbReference type="EMBL" id="PWJ61339.1"/>
    </source>
</evidence>
<feature type="compositionally biased region" description="Polar residues" evidence="1">
    <location>
        <begin position="100"/>
        <end position="109"/>
    </location>
</feature>
<accession>A0ABX5LA42</accession>
<proteinExistence type="predicted"/>
<dbReference type="EMBL" id="QGDV01000018">
    <property type="protein sequence ID" value="PWJ61339.1"/>
    <property type="molecule type" value="Genomic_DNA"/>
</dbReference>
<protein>
    <submittedName>
        <fullName evidence="2">Uncharacterized protein</fullName>
    </submittedName>
</protein>
<reference evidence="2 3" key="1">
    <citation type="submission" date="2018-03" db="EMBL/GenBank/DDBJ databases">
        <title>Genomic Encyclopedia of Type Strains, Phase III (KMG-III): the genomes of soil and plant-associated and newly described type strains.</title>
        <authorList>
            <person name="Whitman W."/>
        </authorList>
    </citation>
    <scope>NUCLEOTIDE SEQUENCE [LARGE SCALE GENOMIC DNA]</scope>
    <source>
        <strain evidence="2 3">VKM Ac-1602</strain>
    </source>
</reference>